<dbReference type="InterPro" id="IPR044851">
    <property type="entry name" value="Wax_synthase"/>
</dbReference>
<dbReference type="GO" id="GO:0016020">
    <property type="term" value="C:membrane"/>
    <property type="evidence" value="ECO:0007669"/>
    <property type="project" value="UniProtKB-SubCell"/>
</dbReference>
<evidence type="ECO:0000256" key="7">
    <source>
        <dbReference type="SAM" id="MobiDB-lite"/>
    </source>
</evidence>
<comment type="similarity">
    <text evidence="2">Belongs to the wax synthase family.</text>
</comment>
<reference evidence="10 11" key="1">
    <citation type="submission" date="2015-07" db="EMBL/GenBank/DDBJ databases">
        <title>Comparative genomics of the Sigatoka disease complex on banana suggests a link between parallel evolutionary changes in Pseudocercospora fijiensis and Pseudocercospora eumusae and increased virulence on the banana host.</title>
        <authorList>
            <person name="Chang T.-C."/>
            <person name="Salvucci A."/>
            <person name="Crous P.W."/>
            <person name="Stergiopoulos I."/>
        </authorList>
    </citation>
    <scope>NUCLEOTIDE SEQUENCE [LARGE SCALE GENOMIC DNA]</scope>
    <source>
        <strain evidence="10 11">CBS 114824</strain>
    </source>
</reference>
<evidence type="ECO:0000256" key="4">
    <source>
        <dbReference type="ARBA" id="ARBA00022692"/>
    </source>
</evidence>
<feature type="transmembrane region" description="Helical" evidence="8">
    <location>
        <begin position="33"/>
        <end position="51"/>
    </location>
</feature>
<evidence type="ECO:0000256" key="5">
    <source>
        <dbReference type="ARBA" id="ARBA00022989"/>
    </source>
</evidence>
<evidence type="ECO:0000259" key="9">
    <source>
        <dbReference type="Pfam" id="PF13813"/>
    </source>
</evidence>
<comment type="caution">
    <text evidence="10">The sequence shown here is derived from an EMBL/GenBank/DDBJ whole genome shotgun (WGS) entry which is preliminary data.</text>
</comment>
<feature type="region of interest" description="Disordered" evidence="7">
    <location>
        <begin position="123"/>
        <end position="163"/>
    </location>
</feature>
<evidence type="ECO:0000256" key="2">
    <source>
        <dbReference type="ARBA" id="ARBA00007282"/>
    </source>
</evidence>
<evidence type="ECO:0000256" key="8">
    <source>
        <dbReference type="SAM" id="Phobius"/>
    </source>
</evidence>
<evidence type="ECO:0000256" key="1">
    <source>
        <dbReference type="ARBA" id="ARBA00004141"/>
    </source>
</evidence>
<name>A0A139HG92_9PEZI</name>
<keyword evidence="11" id="KW-1185">Reference proteome</keyword>
<feature type="transmembrane region" description="Helical" evidence="8">
    <location>
        <begin position="63"/>
        <end position="81"/>
    </location>
</feature>
<evidence type="ECO:0000256" key="6">
    <source>
        <dbReference type="ARBA" id="ARBA00023136"/>
    </source>
</evidence>
<keyword evidence="6 8" id="KW-0472">Membrane</keyword>
<dbReference type="GO" id="GO:0006629">
    <property type="term" value="P:lipid metabolic process"/>
    <property type="evidence" value="ECO:0007669"/>
    <property type="project" value="InterPro"/>
</dbReference>
<feature type="compositionally biased region" description="Polar residues" evidence="7">
    <location>
        <begin position="127"/>
        <end position="143"/>
    </location>
</feature>
<evidence type="ECO:0000256" key="3">
    <source>
        <dbReference type="ARBA" id="ARBA00022679"/>
    </source>
</evidence>
<feature type="transmembrane region" description="Helical" evidence="8">
    <location>
        <begin position="402"/>
        <end position="424"/>
    </location>
</feature>
<feature type="domain" description="Wax synthase" evidence="9">
    <location>
        <begin position="350"/>
        <end position="437"/>
    </location>
</feature>
<gene>
    <name evidence="10" type="ORF">AC578_9546</name>
</gene>
<accession>A0A139HG92</accession>
<organism evidence="10 11">
    <name type="scientific">Pseudocercospora eumusae</name>
    <dbReference type="NCBI Taxonomy" id="321146"/>
    <lineage>
        <taxon>Eukaryota</taxon>
        <taxon>Fungi</taxon>
        <taxon>Dikarya</taxon>
        <taxon>Ascomycota</taxon>
        <taxon>Pezizomycotina</taxon>
        <taxon>Dothideomycetes</taxon>
        <taxon>Dothideomycetidae</taxon>
        <taxon>Mycosphaerellales</taxon>
        <taxon>Mycosphaerellaceae</taxon>
        <taxon>Pseudocercospora</taxon>
    </lineage>
</organism>
<keyword evidence="4 8" id="KW-0812">Transmembrane</keyword>
<comment type="subcellular location">
    <subcellularLocation>
        <location evidence="1">Membrane</location>
        <topology evidence="1">Multi-pass membrane protein</topology>
    </subcellularLocation>
</comment>
<sequence>MGLPVGLKTPREVKAFYDQRYQGLIDSGEYVPFLYPWATIGAAVILVYLLIDHRRSPNLRALRFPLFGFLCAFSGWSILHHRARSAAGAYGVGLVQSWGTLWTGAIMFFNDCQADFRRIERADAGAPSQSSAASRSIPNGSATENDEDGTFKTGFASTGNASRQPGSLIWQSYPKEFSITRLDWIADVFCNFRGVGWSFETNGIPPLPDFVELELHGRDKVGRQSTSNGTMTVSRTGIRRFHDRKALLKDSIFRLALGAIALDAIKCLMHHDAYFWGYTDAPPPAWLFPYTQSLPSIFVPILLKSYRLLLSLFGIHLALHQIFHLSPLFFVELLGPKLVGLRSEPWMNPPDAFGSFSAVFEKGLVGWWGSFWHQMFRFAFEAPTIRILELLKVERRSQTGKLLGLLVAFFLSGCLHACGSYTQLGDTRPILGPWMFFQWQTVGVVGQMFIAKELKSAGITNHVPKRIRQMTNFVVTIVWMYGTAPLLVDDFAKGGVWLYEPLAFSPLRALGFGAPDDRSWDLWYGLIFWHQGEHWWNTGLAF</sequence>
<feature type="transmembrane region" description="Helical" evidence="8">
    <location>
        <begin position="430"/>
        <end position="450"/>
    </location>
</feature>
<evidence type="ECO:0000313" key="11">
    <source>
        <dbReference type="Proteomes" id="UP000070133"/>
    </source>
</evidence>
<keyword evidence="5 8" id="KW-1133">Transmembrane helix</keyword>
<dbReference type="AlphaFoldDB" id="A0A139HG92"/>
<keyword evidence="3" id="KW-0808">Transferase</keyword>
<dbReference type="PANTHER" id="PTHR31595">
    <property type="entry name" value="LONG-CHAIN-ALCOHOL O-FATTY-ACYLTRANSFERASE 3-RELATED"/>
    <property type="match status" value="1"/>
</dbReference>
<dbReference type="EMBL" id="LFZN01000055">
    <property type="protein sequence ID" value="KXT01436.1"/>
    <property type="molecule type" value="Genomic_DNA"/>
</dbReference>
<feature type="transmembrane region" description="Helical" evidence="8">
    <location>
        <begin position="470"/>
        <end position="488"/>
    </location>
</feature>
<feature type="transmembrane region" description="Helical" evidence="8">
    <location>
        <begin position="87"/>
        <end position="109"/>
    </location>
</feature>
<protein>
    <recommendedName>
        <fullName evidence="9">Wax synthase domain-containing protein</fullName>
    </recommendedName>
</protein>
<dbReference type="InterPro" id="IPR032805">
    <property type="entry name" value="Wax_synthase_dom"/>
</dbReference>
<evidence type="ECO:0000313" key="10">
    <source>
        <dbReference type="EMBL" id="KXT01436.1"/>
    </source>
</evidence>
<dbReference type="Pfam" id="PF13813">
    <property type="entry name" value="MBOAT_2"/>
    <property type="match status" value="1"/>
</dbReference>
<dbReference type="Proteomes" id="UP000070133">
    <property type="component" value="Unassembled WGS sequence"/>
</dbReference>
<proteinExistence type="inferred from homology"/>
<dbReference type="GO" id="GO:0008374">
    <property type="term" value="F:O-acyltransferase activity"/>
    <property type="evidence" value="ECO:0007669"/>
    <property type="project" value="InterPro"/>
</dbReference>
<dbReference type="PANTHER" id="PTHR31595:SF67">
    <property type="entry name" value="WAX SYNTHASE DOMAIN-CONTAINING PROTEIN"/>
    <property type="match status" value="1"/>
</dbReference>
<dbReference type="OrthoDB" id="2796277at2759"/>